<sequence length="38" mass="4475">MELLNFIMAKLISLLLRKDDIEKLSKLVLNRVPHNSRL</sequence>
<organism evidence="1">
    <name type="scientific">Manihot esculenta</name>
    <name type="common">Cassava</name>
    <name type="synonym">Jatropha manihot</name>
    <dbReference type="NCBI Taxonomy" id="3983"/>
    <lineage>
        <taxon>Eukaryota</taxon>
        <taxon>Viridiplantae</taxon>
        <taxon>Streptophyta</taxon>
        <taxon>Embryophyta</taxon>
        <taxon>Tracheophyta</taxon>
        <taxon>Spermatophyta</taxon>
        <taxon>Magnoliopsida</taxon>
        <taxon>eudicotyledons</taxon>
        <taxon>Gunneridae</taxon>
        <taxon>Pentapetalae</taxon>
        <taxon>rosids</taxon>
        <taxon>fabids</taxon>
        <taxon>Malpighiales</taxon>
        <taxon>Euphorbiaceae</taxon>
        <taxon>Crotonoideae</taxon>
        <taxon>Manihoteae</taxon>
        <taxon>Manihot</taxon>
    </lineage>
</organism>
<proteinExistence type="predicted"/>
<evidence type="ECO:0000313" key="1">
    <source>
        <dbReference type="EMBL" id="OAY37234.1"/>
    </source>
</evidence>
<dbReference type="AlphaFoldDB" id="A0A2C9UZK2"/>
<protein>
    <submittedName>
        <fullName evidence="1">Uncharacterized protein</fullName>
    </submittedName>
</protein>
<reference evidence="1" key="1">
    <citation type="submission" date="2016-02" db="EMBL/GenBank/DDBJ databases">
        <title>WGS assembly of Manihot esculenta.</title>
        <authorList>
            <person name="Bredeson J.V."/>
            <person name="Prochnik S.E."/>
            <person name="Lyons J.B."/>
            <person name="Schmutz J."/>
            <person name="Grimwood J."/>
            <person name="Vrebalov J."/>
            <person name="Bart R.S."/>
            <person name="Amuge T."/>
            <person name="Ferguson M.E."/>
            <person name="Green R."/>
            <person name="Putnam N."/>
            <person name="Stites J."/>
            <person name="Rounsley S."/>
            <person name="Rokhsar D.S."/>
        </authorList>
    </citation>
    <scope>NUCLEOTIDE SEQUENCE [LARGE SCALE GENOMIC DNA]</scope>
    <source>
        <tissue evidence="1">Leaf</tissue>
    </source>
</reference>
<dbReference type="EMBL" id="CM004397">
    <property type="protein sequence ID" value="OAY37234.1"/>
    <property type="molecule type" value="Genomic_DNA"/>
</dbReference>
<accession>A0A2C9UZK2</accession>
<name>A0A2C9UZK2_MANES</name>
<gene>
    <name evidence="1" type="ORF">MANES_11G084800</name>
</gene>